<reference evidence="3" key="1">
    <citation type="journal article" date="2022" name="Plant J.">
        <title>Strategies of tolerance reflected in two North American maple genomes.</title>
        <authorList>
            <person name="McEvoy S.L."/>
            <person name="Sezen U.U."/>
            <person name="Trouern-Trend A."/>
            <person name="McMahon S.M."/>
            <person name="Schaberg P.G."/>
            <person name="Yang J."/>
            <person name="Wegrzyn J.L."/>
            <person name="Swenson N.G."/>
        </authorList>
    </citation>
    <scope>NUCLEOTIDE SEQUENCE</scope>
    <source>
        <strain evidence="3">NS2018</strain>
    </source>
</reference>
<name>A0AA39RTF7_ACESA</name>
<evidence type="ECO:0000256" key="1">
    <source>
        <dbReference type="SAM" id="Coils"/>
    </source>
</evidence>
<gene>
    <name evidence="3" type="ORF">LWI29_001335</name>
</gene>
<keyword evidence="1" id="KW-0175">Coiled coil</keyword>
<feature type="region of interest" description="Disordered" evidence="2">
    <location>
        <begin position="124"/>
        <end position="143"/>
    </location>
</feature>
<proteinExistence type="predicted"/>
<comment type="caution">
    <text evidence="3">The sequence shown here is derived from an EMBL/GenBank/DDBJ whole genome shotgun (WGS) entry which is preliminary data.</text>
</comment>
<evidence type="ECO:0000313" key="4">
    <source>
        <dbReference type="Proteomes" id="UP001168877"/>
    </source>
</evidence>
<evidence type="ECO:0000256" key="2">
    <source>
        <dbReference type="SAM" id="MobiDB-lite"/>
    </source>
</evidence>
<dbReference type="Proteomes" id="UP001168877">
    <property type="component" value="Unassembled WGS sequence"/>
</dbReference>
<organism evidence="3 4">
    <name type="scientific">Acer saccharum</name>
    <name type="common">Sugar maple</name>
    <dbReference type="NCBI Taxonomy" id="4024"/>
    <lineage>
        <taxon>Eukaryota</taxon>
        <taxon>Viridiplantae</taxon>
        <taxon>Streptophyta</taxon>
        <taxon>Embryophyta</taxon>
        <taxon>Tracheophyta</taxon>
        <taxon>Spermatophyta</taxon>
        <taxon>Magnoliopsida</taxon>
        <taxon>eudicotyledons</taxon>
        <taxon>Gunneridae</taxon>
        <taxon>Pentapetalae</taxon>
        <taxon>rosids</taxon>
        <taxon>malvids</taxon>
        <taxon>Sapindales</taxon>
        <taxon>Sapindaceae</taxon>
        <taxon>Hippocastanoideae</taxon>
        <taxon>Acereae</taxon>
        <taxon>Acer</taxon>
    </lineage>
</organism>
<dbReference type="AlphaFoldDB" id="A0AA39RTF7"/>
<protein>
    <submittedName>
        <fullName evidence="3">Uncharacterized protein</fullName>
    </submittedName>
</protein>
<accession>A0AA39RTF7</accession>
<evidence type="ECO:0000313" key="3">
    <source>
        <dbReference type="EMBL" id="KAK0577859.1"/>
    </source>
</evidence>
<keyword evidence="4" id="KW-1185">Reference proteome</keyword>
<sequence>MTKIGESVLKSEFVQGLSESEFNVEEDKVAESEFNVKEDKETEEVPIPQTRSLVRSEIHQVLSDGEETIREIRRMTKVKKGNAQSNTRELIRENEELRDQIRNLTGKVTQPGLGQEHVASIPRSLLENGINSNGCAKERNQTD</sequence>
<reference evidence="3" key="2">
    <citation type="submission" date="2023-06" db="EMBL/GenBank/DDBJ databases">
        <authorList>
            <person name="Swenson N.G."/>
            <person name="Wegrzyn J.L."/>
            <person name="Mcevoy S.L."/>
        </authorList>
    </citation>
    <scope>NUCLEOTIDE SEQUENCE</scope>
    <source>
        <strain evidence="3">NS2018</strain>
        <tissue evidence="3">Leaf</tissue>
    </source>
</reference>
<dbReference type="EMBL" id="JAUESC010000385">
    <property type="protein sequence ID" value="KAK0577859.1"/>
    <property type="molecule type" value="Genomic_DNA"/>
</dbReference>
<feature type="coiled-coil region" evidence="1">
    <location>
        <begin position="80"/>
        <end position="107"/>
    </location>
</feature>